<dbReference type="SMART" id="SM00860">
    <property type="entry name" value="SMI1_KNR4"/>
    <property type="match status" value="1"/>
</dbReference>
<sequence>MTGPEWRAFLEEWSRELLASPDSRYYDLPAGVAQSGWMGFAPATPEQIARAESRLGLALPPSYRAFLATSNGWRQTGTFVDRIVPVDEIERLATHHCDVIDGWRWSPDFAFLDDAVALSESTQPDIYLLNPRVVDGDGEYEAWIFGTDDPKAFPSFAALMVHERDTFRRVEAQAGRTLRTPDDVAHAERKLDGLLDELEKTARTYAQIALYRQAAAVLNDAAERVRALQRSGSDAQSTIAQLRAMADEADAEARKRAPVQGGARSASATFELAANFLRGGGAGQGPGYLKVAGIIRWFLAQ</sequence>
<keyword evidence="3" id="KW-1185">Reference proteome</keyword>
<dbReference type="InterPro" id="IPR037883">
    <property type="entry name" value="Knr4/Smi1-like_sf"/>
</dbReference>
<dbReference type="RefSeq" id="WP_317996134.1">
    <property type="nucleotide sequence ID" value="NZ_AP025523.1"/>
</dbReference>
<dbReference type="InterPro" id="IPR018958">
    <property type="entry name" value="Knr4/Smi1-like_dom"/>
</dbReference>
<gene>
    <name evidence="2" type="ORF">WPS_03430</name>
</gene>
<evidence type="ECO:0000313" key="2">
    <source>
        <dbReference type="EMBL" id="BDE05067.1"/>
    </source>
</evidence>
<protein>
    <recommendedName>
        <fullName evidence="1">Knr4/Smi1-like domain-containing protein</fullName>
    </recommendedName>
</protein>
<dbReference type="AlphaFoldDB" id="A0AAN2C8Z6"/>
<dbReference type="Pfam" id="PF09346">
    <property type="entry name" value="SMI1_KNR4"/>
    <property type="match status" value="1"/>
</dbReference>
<reference evidence="2 3" key="1">
    <citation type="journal article" date="2022" name="ISME Commun">
        <title>Vulcanimicrobium alpinus gen. nov. sp. nov., the first cultivated representative of the candidate phylum 'Eremiobacterota', is a metabolically versatile aerobic anoxygenic phototroph.</title>
        <authorList>
            <person name="Yabe S."/>
            <person name="Muto K."/>
            <person name="Abe K."/>
            <person name="Yokota A."/>
            <person name="Staudigel H."/>
            <person name="Tebo B.M."/>
        </authorList>
    </citation>
    <scope>NUCLEOTIDE SEQUENCE [LARGE SCALE GENOMIC DNA]</scope>
    <source>
        <strain evidence="2 3">WC8-2</strain>
    </source>
</reference>
<proteinExistence type="predicted"/>
<dbReference type="Gene3D" id="3.40.1580.10">
    <property type="entry name" value="SMI1/KNR4-like"/>
    <property type="match status" value="1"/>
</dbReference>
<dbReference type="Proteomes" id="UP001317532">
    <property type="component" value="Chromosome"/>
</dbReference>
<dbReference type="SUPFAM" id="SSF160631">
    <property type="entry name" value="SMI1/KNR4-like"/>
    <property type="match status" value="1"/>
</dbReference>
<name>A0AAN2C8Z6_UNVUL</name>
<dbReference type="KEGG" id="vab:WPS_03430"/>
<feature type="domain" description="Knr4/Smi1-like" evidence="1">
    <location>
        <begin position="42"/>
        <end position="162"/>
    </location>
</feature>
<accession>A0AAN2C8Z6</accession>
<evidence type="ECO:0000313" key="3">
    <source>
        <dbReference type="Proteomes" id="UP001317532"/>
    </source>
</evidence>
<evidence type="ECO:0000259" key="1">
    <source>
        <dbReference type="SMART" id="SM00860"/>
    </source>
</evidence>
<dbReference type="EMBL" id="AP025523">
    <property type="protein sequence ID" value="BDE05067.1"/>
    <property type="molecule type" value="Genomic_DNA"/>
</dbReference>
<organism evidence="2 3">
    <name type="scientific">Vulcanimicrobium alpinum</name>
    <dbReference type="NCBI Taxonomy" id="3016050"/>
    <lineage>
        <taxon>Bacteria</taxon>
        <taxon>Bacillati</taxon>
        <taxon>Vulcanimicrobiota</taxon>
        <taxon>Vulcanimicrobiia</taxon>
        <taxon>Vulcanimicrobiales</taxon>
        <taxon>Vulcanimicrobiaceae</taxon>
        <taxon>Vulcanimicrobium</taxon>
    </lineage>
</organism>